<dbReference type="Proteomes" id="UP001353858">
    <property type="component" value="Unassembled WGS sequence"/>
</dbReference>
<dbReference type="InterPro" id="IPR020846">
    <property type="entry name" value="MFS_dom"/>
</dbReference>
<feature type="transmembrane region" description="Helical" evidence="8">
    <location>
        <begin position="58"/>
        <end position="80"/>
    </location>
</feature>
<dbReference type="AlphaFoldDB" id="A0AAN7QFM2"/>
<feature type="transmembrane region" description="Helical" evidence="8">
    <location>
        <begin position="152"/>
        <end position="182"/>
    </location>
</feature>
<feature type="transmembrane region" description="Helical" evidence="8">
    <location>
        <begin position="253"/>
        <end position="273"/>
    </location>
</feature>
<dbReference type="InterPro" id="IPR005828">
    <property type="entry name" value="MFS_sugar_transport-like"/>
</dbReference>
<evidence type="ECO:0000256" key="2">
    <source>
        <dbReference type="ARBA" id="ARBA00022448"/>
    </source>
</evidence>
<keyword evidence="3" id="KW-1003">Cell membrane</keyword>
<dbReference type="Pfam" id="PF00083">
    <property type="entry name" value="Sugar_tr"/>
    <property type="match status" value="1"/>
</dbReference>
<feature type="transmembrane region" description="Helical" evidence="8">
    <location>
        <begin position="7"/>
        <end position="28"/>
    </location>
</feature>
<reference evidence="11" key="1">
    <citation type="submission" date="2023-01" db="EMBL/GenBank/DDBJ databases">
        <title>Key to firefly adult light organ development and bioluminescence: homeobox transcription factors regulate luciferase expression and transportation to peroxisome.</title>
        <authorList>
            <person name="Fu X."/>
        </authorList>
    </citation>
    <scope>NUCLEOTIDE SEQUENCE [LARGE SCALE GENOMIC DNA]</scope>
</reference>
<dbReference type="InterPro" id="IPR050549">
    <property type="entry name" value="MFS_Trehalose_Transporter"/>
</dbReference>
<dbReference type="InterPro" id="IPR036259">
    <property type="entry name" value="MFS_trans_sf"/>
</dbReference>
<evidence type="ECO:0000256" key="5">
    <source>
        <dbReference type="ARBA" id="ARBA00022692"/>
    </source>
</evidence>
<keyword evidence="2" id="KW-0813">Transport</keyword>
<dbReference type="PROSITE" id="PS50850">
    <property type="entry name" value="MFS"/>
    <property type="match status" value="1"/>
</dbReference>
<evidence type="ECO:0000256" key="7">
    <source>
        <dbReference type="ARBA" id="ARBA00023136"/>
    </source>
</evidence>
<keyword evidence="7 8" id="KW-0472">Membrane</keyword>
<keyword evidence="4" id="KW-0762">Sugar transport</keyword>
<dbReference type="GO" id="GO:0022857">
    <property type="term" value="F:transmembrane transporter activity"/>
    <property type="evidence" value="ECO:0007669"/>
    <property type="project" value="InterPro"/>
</dbReference>
<evidence type="ECO:0000256" key="3">
    <source>
        <dbReference type="ARBA" id="ARBA00022475"/>
    </source>
</evidence>
<dbReference type="PROSITE" id="PS00216">
    <property type="entry name" value="SUGAR_TRANSPORT_1"/>
    <property type="match status" value="2"/>
</dbReference>
<dbReference type="EMBL" id="JARPUR010000005">
    <property type="protein sequence ID" value="KAK4876483.1"/>
    <property type="molecule type" value="Genomic_DNA"/>
</dbReference>
<feature type="domain" description="Major facilitator superfamily (MFS) profile" evidence="9">
    <location>
        <begin position="15"/>
        <end position="453"/>
    </location>
</feature>
<feature type="transmembrane region" description="Helical" evidence="8">
    <location>
        <begin position="318"/>
        <end position="340"/>
    </location>
</feature>
<name>A0AAN7QFM2_9COLE</name>
<dbReference type="FunFam" id="1.20.1250.20:FF:000218">
    <property type="entry name" value="facilitated trehalose transporter Tret1"/>
    <property type="match status" value="1"/>
</dbReference>
<evidence type="ECO:0000256" key="1">
    <source>
        <dbReference type="ARBA" id="ARBA00004651"/>
    </source>
</evidence>
<dbReference type="InterPro" id="IPR005829">
    <property type="entry name" value="Sugar_transporter_CS"/>
</dbReference>
<dbReference type="SUPFAM" id="SSF103473">
    <property type="entry name" value="MFS general substrate transporter"/>
    <property type="match status" value="1"/>
</dbReference>
<evidence type="ECO:0000256" key="6">
    <source>
        <dbReference type="ARBA" id="ARBA00022989"/>
    </source>
</evidence>
<feature type="transmembrane region" description="Helical" evidence="8">
    <location>
        <begin position="89"/>
        <end position="115"/>
    </location>
</feature>
<keyword evidence="6 8" id="KW-1133">Transmembrane helix</keyword>
<keyword evidence="11" id="KW-1185">Reference proteome</keyword>
<dbReference type="Gene3D" id="1.20.1250.20">
    <property type="entry name" value="MFS general substrate transporter like domains"/>
    <property type="match status" value="1"/>
</dbReference>
<evidence type="ECO:0000256" key="8">
    <source>
        <dbReference type="SAM" id="Phobius"/>
    </source>
</evidence>
<dbReference type="GO" id="GO:0005886">
    <property type="term" value="C:plasma membrane"/>
    <property type="evidence" value="ECO:0007669"/>
    <property type="project" value="UniProtKB-SubCell"/>
</dbReference>
<accession>A0AAN7QFM2</accession>
<gene>
    <name evidence="10" type="ORF">RN001_012905</name>
</gene>
<dbReference type="PANTHER" id="PTHR48021:SF46">
    <property type="entry name" value="MAJOR FACILITATOR SUPERFAMILY (MFS) PROFILE DOMAIN-CONTAINING PROTEIN"/>
    <property type="match status" value="1"/>
</dbReference>
<evidence type="ECO:0000256" key="4">
    <source>
        <dbReference type="ARBA" id="ARBA00022597"/>
    </source>
</evidence>
<proteinExistence type="predicted"/>
<keyword evidence="5 8" id="KW-0812">Transmembrane</keyword>
<organism evidence="10 11">
    <name type="scientific">Aquatica leii</name>
    <dbReference type="NCBI Taxonomy" id="1421715"/>
    <lineage>
        <taxon>Eukaryota</taxon>
        <taxon>Metazoa</taxon>
        <taxon>Ecdysozoa</taxon>
        <taxon>Arthropoda</taxon>
        <taxon>Hexapoda</taxon>
        <taxon>Insecta</taxon>
        <taxon>Pterygota</taxon>
        <taxon>Neoptera</taxon>
        <taxon>Endopterygota</taxon>
        <taxon>Coleoptera</taxon>
        <taxon>Polyphaga</taxon>
        <taxon>Elateriformia</taxon>
        <taxon>Elateroidea</taxon>
        <taxon>Lampyridae</taxon>
        <taxon>Luciolinae</taxon>
        <taxon>Aquatica</taxon>
    </lineage>
</organism>
<feature type="transmembrane region" description="Helical" evidence="8">
    <location>
        <begin position="389"/>
        <end position="410"/>
    </location>
</feature>
<evidence type="ECO:0000313" key="10">
    <source>
        <dbReference type="EMBL" id="KAK4876483.1"/>
    </source>
</evidence>
<dbReference type="PANTHER" id="PTHR48021">
    <property type="match status" value="1"/>
</dbReference>
<evidence type="ECO:0000259" key="9">
    <source>
        <dbReference type="PROSITE" id="PS50850"/>
    </source>
</evidence>
<evidence type="ECO:0000313" key="11">
    <source>
        <dbReference type="Proteomes" id="UP001353858"/>
    </source>
</evidence>
<protein>
    <recommendedName>
        <fullName evidence="9">Major facilitator superfamily (MFS) profile domain-containing protein</fullName>
    </recommendedName>
</protein>
<sequence length="453" mass="49698">MVVLKALYSFPGWVSQVLATMSGVLSAIPDGMQYGWTSPISSILLSTSSPIAVTDNDIFILEVAYVLGGILGIPITMYLLDKVGRKNTILFAAFVALFAWILIGFSSSVITLHIARCILGSTADVNFVTGPVYIAEISDKNIRGCLESTTQILLMLGVVVIYCIGPYVSIAVSSIIGASILITQLSTFFFMPDSPYYHLMKNQKEEARKSLQAFRSTSDVDDELQIIEEAIIKENLETSRFLDLFKVRSNLKVVLILSVLNMLQHFSGVSVMAMNMHMILKEADSMISANAGAIIYSLIMLIACVVAGMVVDHAGRRLLLCVSSILTALTLVILAVYFTVKHNGVNLTSYNWIPVLMIMLYALTVKLGLGTVPCILIGELFPTNVKVWGVAYISAVVLFAVLLSVLFFNLLQEHFVAIKSIENFQVSRLIHWFSVLPDFASIRSVIIVMVLSI</sequence>
<feature type="transmembrane region" description="Helical" evidence="8">
    <location>
        <begin position="293"/>
        <end position="311"/>
    </location>
</feature>
<comment type="caution">
    <text evidence="10">The sequence shown here is derived from an EMBL/GenBank/DDBJ whole genome shotgun (WGS) entry which is preliminary data.</text>
</comment>
<comment type="subcellular location">
    <subcellularLocation>
        <location evidence="1">Cell membrane</location>
        <topology evidence="1">Multi-pass membrane protein</topology>
    </subcellularLocation>
</comment>
<feature type="transmembrane region" description="Helical" evidence="8">
    <location>
        <begin position="352"/>
        <end position="377"/>
    </location>
</feature>
<feature type="transmembrane region" description="Helical" evidence="8">
    <location>
        <begin position="430"/>
        <end position="451"/>
    </location>
</feature>